<evidence type="ECO:0000313" key="9">
    <source>
        <dbReference type="EMBL" id="KAB2492080.1"/>
    </source>
</evidence>
<keyword evidence="5 8" id="KW-0812">Transmembrane</keyword>
<dbReference type="EMBL" id="WBPB01000072">
    <property type="protein sequence ID" value="KAB2492080.1"/>
    <property type="molecule type" value="Genomic_DNA"/>
</dbReference>
<dbReference type="RefSeq" id="WP_151640061.1">
    <property type="nucleotide sequence ID" value="NZ_WBPB01000072.1"/>
</dbReference>
<keyword evidence="3" id="KW-0813">Transport</keyword>
<keyword evidence="4" id="KW-1003">Cell membrane</keyword>
<feature type="transmembrane region" description="Helical" evidence="8">
    <location>
        <begin position="403"/>
        <end position="424"/>
    </location>
</feature>
<sequence length="484" mass="52720">MRMKSRKTDWPVFIISGGSLLLFVIAVFLNKDYVESAINKSFAFSIKYFGAFWQVLLLGTFIVAMCMAFSKYGRVKLGGLEKPEISTAKWLAIIMSTLLAGGGVFWAAAEPMYHLMTVPPIHDGISAGTKEAVMPALAQSYMHWGFLAWTILGTISAVVMMYGHYHKDMPLKPRTLLYPIFGEKLRKSLLGTIIDAAAIIVCVVAVSTISAVTGIDKGIQIISNLNVRLAIVLMAFILLFGPGGFIIDSFVSSFGFYVNEFIPMSTYRGDTSWLGSWTIFFWGWFIGYGPMMAILVSRISRGRTIREIIVAIGIIAPIITTFWFTILGGSGVFYELMNPGSISDALSESGMPAAMIAITGQLPLSNIIGPAFLLLTILFVVTTGDSMAYSISMAVTGDGDPRISLRIFWSLIMGAVAAILLYMGEGSINALQSFIVVTAVPVSILLFPMLWLAPKVAGELALKQGIVKEEDKTAFLFQKASKSK</sequence>
<feature type="transmembrane region" description="Helical" evidence="8">
    <location>
        <begin position="308"/>
        <end position="334"/>
    </location>
</feature>
<feature type="transmembrane region" description="Helical" evidence="8">
    <location>
        <begin position="12"/>
        <end position="29"/>
    </location>
</feature>
<dbReference type="InterPro" id="IPR000060">
    <property type="entry name" value="BCCT_transptr"/>
</dbReference>
<dbReference type="GO" id="GO:0022857">
    <property type="term" value="F:transmembrane transporter activity"/>
    <property type="evidence" value="ECO:0007669"/>
    <property type="project" value="InterPro"/>
</dbReference>
<feature type="transmembrane region" description="Helical" evidence="8">
    <location>
        <begin position="229"/>
        <end position="257"/>
    </location>
</feature>
<protein>
    <submittedName>
        <fullName evidence="9">BCCT family transporter</fullName>
    </submittedName>
</protein>
<evidence type="ECO:0000256" key="1">
    <source>
        <dbReference type="ARBA" id="ARBA00004651"/>
    </source>
</evidence>
<comment type="subcellular location">
    <subcellularLocation>
        <location evidence="1">Cell membrane</location>
        <topology evidence="1">Multi-pass membrane protein</topology>
    </subcellularLocation>
</comment>
<evidence type="ECO:0000256" key="6">
    <source>
        <dbReference type="ARBA" id="ARBA00022989"/>
    </source>
</evidence>
<feature type="transmembrane region" description="Helical" evidence="8">
    <location>
        <begin position="49"/>
        <end position="69"/>
    </location>
</feature>
<name>A0AB34D407_BACCE</name>
<evidence type="ECO:0000256" key="2">
    <source>
        <dbReference type="ARBA" id="ARBA00005658"/>
    </source>
</evidence>
<feature type="transmembrane region" description="Helical" evidence="8">
    <location>
        <begin position="277"/>
        <end position="296"/>
    </location>
</feature>
<feature type="transmembrane region" description="Helical" evidence="8">
    <location>
        <begin position="354"/>
        <end position="382"/>
    </location>
</feature>
<dbReference type="Proteomes" id="UP000477920">
    <property type="component" value="Unassembled WGS sequence"/>
</dbReference>
<proteinExistence type="inferred from homology"/>
<dbReference type="GO" id="GO:0005886">
    <property type="term" value="C:plasma membrane"/>
    <property type="evidence" value="ECO:0007669"/>
    <property type="project" value="UniProtKB-SubCell"/>
</dbReference>
<dbReference type="PANTHER" id="PTHR30047:SF7">
    <property type="entry name" value="HIGH-AFFINITY CHOLINE TRANSPORT PROTEIN"/>
    <property type="match status" value="1"/>
</dbReference>
<evidence type="ECO:0000256" key="3">
    <source>
        <dbReference type="ARBA" id="ARBA00022448"/>
    </source>
</evidence>
<comment type="similarity">
    <text evidence="2">Belongs to the BCCT transporter (TC 2.A.15) family.</text>
</comment>
<dbReference type="PANTHER" id="PTHR30047">
    <property type="entry name" value="HIGH-AFFINITY CHOLINE TRANSPORT PROTEIN-RELATED"/>
    <property type="match status" value="1"/>
</dbReference>
<evidence type="ECO:0000313" key="10">
    <source>
        <dbReference type="Proteomes" id="UP000477920"/>
    </source>
</evidence>
<keyword evidence="7 8" id="KW-0472">Membrane</keyword>
<evidence type="ECO:0000256" key="8">
    <source>
        <dbReference type="SAM" id="Phobius"/>
    </source>
</evidence>
<keyword evidence="6 8" id="KW-1133">Transmembrane helix</keyword>
<evidence type="ECO:0000256" key="7">
    <source>
        <dbReference type="ARBA" id="ARBA00023136"/>
    </source>
</evidence>
<dbReference type="Pfam" id="PF02028">
    <property type="entry name" value="BCCT"/>
    <property type="match status" value="1"/>
</dbReference>
<reference evidence="9 10" key="1">
    <citation type="submission" date="2019-10" db="EMBL/GenBank/DDBJ databases">
        <title>Bacillus from the desert of Cuatro Cinegas, Coahuila.</title>
        <authorList>
            <person name="Olmedo-Alvarez G."/>
            <person name="Saldana S."/>
            <person name="Barcelo D."/>
        </authorList>
    </citation>
    <scope>NUCLEOTIDE SEQUENCE [LARGE SCALE GENOMIC DNA]</scope>
    <source>
        <strain evidence="9 10">CH101a_3T</strain>
    </source>
</reference>
<gene>
    <name evidence="9" type="ORF">F8158_24790</name>
</gene>
<evidence type="ECO:0000256" key="5">
    <source>
        <dbReference type="ARBA" id="ARBA00022692"/>
    </source>
</evidence>
<evidence type="ECO:0000256" key="4">
    <source>
        <dbReference type="ARBA" id="ARBA00022475"/>
    </source>
</evidence>
<accession>A0AB34D407</accession>
<feature type="transmembrane region" description="Helical" evidence="8">
    <location>
        <begin position="141"/>
        <end position="162"/>
    </location>
</feature>
<comment type="caution">
    <text evidence="9">The sequence shown here is derived from an EMBL/GenBank/DDBJ whole genome shotgun (WGS) entry which is preliminary data.</text>
</comment>
<organism evidence="9 10">
    <name type="scientific">Bacillus cereus</name>
    <dbReference type="NCBI Taxonomy" id="1396"/>
    <lineage>
        <taxon>Bacteria</taxon>
        <taxon>Bacillati</taxon>
        <taxon>Bacillota</taxon>
        <taxon>Bacilli</taxon>
        <taxon>Bacillales</taxon>
        <taxon>Bacillaceae</taxon>
        <taxon>Bacillus</taxon>
        <taxon>Bacillus cereus group</taxon>
    </lineage>
</organism>
<feature type="transmembrane region" description="Helical" evidence="8">
    <location>
        <begin position="430"/>
        <end position="453"/>
    </location>
</feature>
<dbReference type="AlphaFoldDB" id="A0AB34D407"/>
<feature type="transmembrane region" description="Helical" evidence="8">
    <location>
        <begin position="90"/>
        <end position="109"/>
    </location>
</feature>